<dbReference type="AlphaFoldDB" id="A0A9D5K7E2"/>
<reference evidence="3" key="1">
    <citation type="submission" date="2019-11" db="EMBL/GenBank/DDBJ databases">
        <title>Microbial mats filling the niche in hypersaline microbial mats.</title>
        <authorList>
            <person name="Wong H.L."/>
            <person name="Macleod F.I."/>
            <person name="White R.A. III"/>
            <person name="Burns B.P."/>
        </authorList>
    </citation>
    <scope>NUCLEOTIDE SEQUENCE</scope>
    <source>
        <strain evidence="3">Bin_327</strain>
    </source>
</reference>
<feature type="domain" description="DDH" evidence="1">
    <location>
        <begin position="16"/>
        <end position="155"/>
    </location>
</feature>
<dbReference type="Proteomes" id="UP000630660">
    <property type="component" value="Unassembled WGS sequence"/>
</dbReference>
<dbReference type="GO" id="GO:0003676">
    <property type="term" value="F:nucleic acid binding"/>
    <property type="evidence" value="ECO:0007669"/>
    <property type="project" value="InterPro"/>
</dbReference>
<dbReference type="Gene3D" id="3.10.310.30">
    <property type="match status" value="1"/>
</dbReference>
<evidence type="ECO:0000259" key="1">
    <source>
        <dbReference type="Pfam" id="PF01368"/>
    </source>
</evidence>
<dbReference type="PANTHER" id="PTHR47618:SF1">
    <property type="entry name" value="BIFUNCTIONAL OLIGORIBONUCLEASE AND PAP PHOSPHATASE NRNA"/>
    <property type="match status" value="1"/>
</dbReference>
<dbReference type="InterPro" id="IPR051319">
    <property type="entry name" value="Oligoribo/pAp-PDE_c-di-AMP_PDE"/>
</dbReference>
<dbReference type="SUPFAM" id="SSF64182">
    <property type="entry name" value="DHH phosphoesterases"/>
    <property type="match status" value="1"/>
</dbReference>
<evidence type="ECO:0000313" key="3">
    <source>
        <dbReference type="EMBL" id="MBD3363708.1"/>
    </source>
</evidence>
<dbReference type="InterPro" id="IPR001667">
    <property type="entry name" value="DDH_dom"/>
</dbReference>
<feature type="domain" description="DHHA1" evidence="2">
    <location>
        <begin position="232"/>
        <end position="319"/>
    </location>
</feature>
<evidence type="ECO:0000313" key="4">
    <source>
        <dbReference type="Proteomes" id="UP000630660"/>
    </source>
</evidence>
<comment type="caution">
    <text evidence="3">The sequence shown here is derived from an EMBL/GenBank/DDBJ whole genome shotgun (WGS) entry which is preliminary data.</text>
</comment>
<dbReference type="EMBL" id="WJKJ01000020">
    <property type="protein sequence ID" value="MBD3363708.1"/>
    <property type="molecule type" value="Genomic_DNA"/>
</dbReference>
<organism evidence="3 4">
    <name type="scientific">candidate division WOR-3 bacterium</name>
    <dbReference type="NCBI Taxonomy" id="2052148"/>
    <lineage>
        <taxon>Bacteria</taxon>
        <taxon>Bacteria division WOR-3</taxon>
    </lineage>
</organism>
<accession>A0A9D5K7E2</accession>
<evidence type="ECO:0000259" key="2">
    <source>
        <dbReference type="Pfam" id="PF02272"/>
    </source>
</evidence>
<proteinExistence type="predicted"/>
<dbReference type="Gene3D" id="3.90.1640.10">
    <property type="entry name" value="inorganic pyrophosphatase (n-terminal core)"/>
    <property type="match status" value="1"/>
</dbReference>
<name>A0A9D5K7E2_UNCW3</name>
<dbReference type="PANTHER" id="PTHR47618">
    <property type="entry name" value="BIFUNCTIONAL OLIGORIBONUCLEASE AND PAP PHOSPHATASE NRNA"/>
    <property type="match status" value="1"/>
</dbReference>
<dbReference type="Pfam" id="PF02272">
    <property type="entry name" value="DHHA1"/>
    <property type="match status" value="1"/>
</dbReference>
<dbReference type="Pfam" id="PF01368">
    <property type="entry name" value="DHH"/>
    <property type="match status" value="1"/>
</dbReference>
<dbReference type="InterPro" id="IPR038763">
    <property type="entry name" value="DHH_sf"/>
</dbReference>
<protein>
    <submittedName>
        <fullName evidence="3">Uncharacterized protein</fullName>
    </submittedName>
</protein>
<gene>
    <name evidence="3" type="ORF">GF359_00680</name>
</gene>
<dbReference type="InterPro" id="IPR003156">
    <property type="entry name" value="DHHA1_dom"/>
</dbReference>
<sequence length="321" mass="35436">MGSPEVFKTIHRNSRFWVAGHIGPDGDTITSVLLIGRLLDSLKKRYCLYIGDKIPEKFSFLSGIGKIRNRRPDFLPDALITLDAPNLARVALKDFRTLYPSATIVNIDHHLSNEKFGDLNWLDTGRSAACLMAFDLLTMAGVPFGKEEAEMVFTGLFTETGGFVFPNTTDEVFDVCAEAVKLGVDSSDIALRMTARDQRNLALLGEILSSLQVNDGLATIELTEEMLARVGLNHEEEDSDSYIRYPTSIPGIRITIFFREIRAQGQVRMSFRSLAGVDVNKLASRFGGGGHPAAAGAMVEGPYERVKREVIKTAEAYLEKV</sequence>